<accession>A0ABD6DQ24</accession>
<gene>
    <name evidence="2" type="ORF">ACFSBL_17235</name>
</gene>
<comment type="caution">
    <text evidence="2">The sequence shown here is derived from an EMBL/GenBank/DDBJ whole genome shotgun (WGS) entry which is preliminary data.</text>
</comment>
<keyword evidence="1" id="KW-0472">Membrane</keyword>
<protein>
    <submittedName>
        <fullName evidence="2">Uncharacterized protein</fullName>
    </submittedName>
</protein>
<reference evidence="2 3" key="1">
    <citation type="journal article" date="2019" name="Int. J. Syst. Evol. Microbiol.">
        <title>The Global Catalogue of Microorganisms (GCM) 10K type strain sequencing project: providing services to taxonomists for standard genome sequencing and annotation.</title>
        <authorList>
            <consortium name="The Broad Institute Genomics Platform"/>
            <consortium name="The Broad Institute Genome Sequencing Center for Infectious Disease"/>
            <person name="Wu L."/>
            <person name="Ma J."/>
        </authorList>
    </citation>
    <scope>NUCLEOTIDE SEQUENCE [LARGE SCALE GENOMIC DNA]</scope>
    <source>
        <strain evidence="2 3">CGMCC 1.10390</strain>
    </source>
</reference>
<feature type="transmembrane region" description="Helical" evidence="1">
    <location>
        <begin position="27"/>
        <end position="48"/>
    </location>
</feature>
<proteinExistence type="predicted"/>
<name>A0ABD6DQ24_9EURY</name>
<evidence type="ECO:0000313" key="3">
    <source>
        <dbReference type="Proteomes" id="UP001597034"/>
    </source>
</evidence>
<sequence length="103" mass="10392">MATSRPEHPLAGEPGTVEWYGRLVQRLGGGLAVAALLVAASTGAALGLEAGTTDAALSRLVTVAAADPTTLPTLAAVYHYGLVGVVVGTWFLGLGFILTGVFE</sequence>
<keyword evidence="1" id="KW-0812">Transmembrane</keyword>
<keyword evidence="1" id="KW-1133">Transmembrane helix</keyword>
<evidence type="ECO:0000256" key="1">
    <source>
        <dbReference type="SAM" id="Phobius"/>
    </source>
</evidence>
<dbReference type="AlphaFoldDB" id="A0ABD6DQ24"/>
<feature type="transmembrane region" description="Helical" evidence="1">
    <location>
        <begin position="77"/>
        <end position="102"/>
    </location>
</feature>
<keyword evidence="3" id="KW-1185">Reference proteome</keyword>
<dbReference type="RefSeq" id="WP_256400509.1">
    <property type="nucleotide sequence ID" value="NZ_JANHJR010000003.1"/>
</dbReference>
<organism evidence="2 3">
    <name type="scientific">Haloarchaeobius litoreus</name>
    <dbReference type="NCBI Taxonomy" id="755306"/>
    <lineage>
        <taxon>Archaea</taxon>
        <taxon>Methanobacteriati</taxon>
        <taxon>Methanobacteriota</taxon>
        <taxon>Stenosarchaea group</taxon>
        <taxon>Halobacteria</taxon>
        <taxon>Halobacteriales</taxon>
        <taxon>Halorubellaceae</taxon>
        <taxon>Haloarchaeobius</taxon>
    </lineage>
</organism>
<dbReference type="Proteomes" id="UP001597034">
    <property type="component" value="Unassembled WGS sequence"/>
</dbReference>
<evidence type="ECO:0000313" key="2">
    <source>
        <dbReference type="EMBL" id="MFD1647435.1"/>
    </source>
</evidence>
<dbReference type="EMBL" id="JBHUDO010000003">
    <property type="protein sequence ID" value="MFD1647435.1"/>
    <property type="molecule type" value="Genomic_DNA"/>
</dbReference>